<dbReference type="Proteomes" id="UP000245768">
    <property type="component" value="Unassembled WGS sequence"/>
</dbReference>
<feature type="region of interest" description="Disordered" evidence="1">
    <location>
        <begin position="114"/>
        <end position="139"/>
    </location>
</feature>
<dbReference type="PANTHER" id="PTHR43606">
    <property type="entry name" value="PHOSPHATASE, PUTATIVE (AFU_ORTHOLOGUE AFUA_6G08710)-RELATED"/>
    <property type="match status" value="1"/>
</dbReference>
<protein>
    <recommendedName>
        <fullName evidence="3">PhoD-like phosphatase metallophosphatase domain-containing protein</fullName>
    </recommendedName>
</protein>
<dbReference type="Gene3D" id="3.60.21.70">
    <property type="entry name" value="PhoD-like phosphatase"/>
    <property type="match status" value="1"/>
</dbReference>
<dbReference type="AlphaFoldDB" id="A0A316YMM0"/>
<dbReference type="InterPro" id="IPR052900">
    <property type="entry name" value="Phospholipid_Metab_Enz"/>
</dbReference>
<feature type="region of interest" description="Disordered" evidence="1">
    <location>
        <begin position="1"/>
        <end position="28"/>
    </location>
</feature>
<dbReference type="Pfam" id="PF09423">
    <property type="entry name" value="PhoD"/>
    <property type="match status" value="1"/>
</dbReference>
<gene>
    <name evidence="4" type="ORF">FA10DRAFT_267883</name>
</gene>
<dbReference type="InterPro" id="IPR038607">
    <property type="entry name" value="PhoD-like_sf"/>
</dbReference>
<dbReference type="InterPro" id="IPR029052">
    <property type="entry name" value="Metallo-depent_PP-like"/>
</dbReference>
<organism evidence="4 5">
    <name type="scientific">Acaromyces ingoldii</name>
    <dbReference type="NCBI Taxonomy" id="215250"/>
    <lineage>
        <taxon>Eukaryota</taxon>
        <taxon>Fungi</taxon>
        <taxon>Dikarya</taxon>
        <taxon>Basidiomycota</taxon>
        <taxon>Ustilaginomycotina</taxon>
        <taxon>Exobasidiomycetes</taxon>
        <taxon>Exobasidiales</taxon>
        <taxon>Cryptobasidiaceae</taxon>
        <taxon>Acaromyces</taxon>
    </lineage>
</organism>
<proteinExistence type="predicted"/>
<feature type="transmembrane region" description="Helical" evidence="2">
    <location>
        <begin position="176"/>
        <end position="199"/>
    </location>
</feature>
<feature type="compositionally biased region" description="Basic and acidic residues" evidence="1">
    <location>
        <begin position="1"/>
        <end position="18"/>
    </location>
</feature>
<keyword evidence="2" id="KW-0472">Membrane</keyword>
<dbReference type="InParanoid" id="A0A316YMM0"/>
<evidence type="ECO:0000259" key="3">
    <source>
        <dbReference type="Pfam" id="PF09423"/>
    </source>
</evidence>
<dbReference type="EMBL" id="KZ819637">
    <property type="protein sequence ID" value="PWN89313.1"/>
    <property type="molecule type" value="Genomic_DNA"/>
</dbReference>
<evidence type="ECO:0000313" key="4">
    <source>
        <dbReference type="EMBL" id="PWN89313.1"/>
    </source>
</evidence>
<accession>A0A316YMM0</accession>
<evidence type="ECO:0000256" key="2">
    <source>
        <dbReference type="SAM" id="Phobius"/>
    </source>
</evidence>
<reference evidence="4 5" key="1">
    <citation type="journal article" date="2018" name="Mol. Biol. Evol.">
        <title>Broad Genomic Sampling Reveals a Smut Pathogenic Ancestry of the Fungal Clade Ustilaginomycotina.</title>
        <authorList>
            <person name="Kijpornyongpan T."/>
            <person name="Mondo S.J."/>
            <person name="Barry K."/>
            <person name="Sandor L."/>
            <person name="Lee J."/>
            <person name="Lipzen A."/>
            <person name="Pangilinan J."/>
            <person name="LaButti K."/>
            <person name="Hainaut M."/>
            <person name="Henrissat B."/>
            <person name="Grigoriev I.V."/>
            <person name="Spatafora J.W."/>
            <person name="Aime M.C."/>
        </authorList>
    </citation>
    <scope>NUCLEOTIDE SEQUENCE [LARGE SCALE GENOMIC DNA]</scope>
    <source>
        <strain evidence="4 5">MCA 4198</strain>
    </source>
</reference>
<dbReference type="GeneID" id="37044003"/>
<name>A0A316YMM0_9BASI</name>
<feature type="domain" description="PhoD-like phosphatase metallophosphatase" evidence="3">
    <location>
        <begin position="487"/>
        <end position="740"/>
    </location>
</feature>
<dbReference type="PANTHER" id="PTHR43606:SF2">
    <property type="entry name" value="ALKALINE PHOSPHATASE FAMILY PROTEIN (AFU_ORTHOLOGUE AFUA_5G03860)"/>
    <property type="match status" value="1"/>
</dbReference>
<keyword evidence="5" id="KW-1185">Reference proteome</keyword>
<dbReference type="STRING" id="215250.A0A316YMM0"/>
<keyword evidence="2" id="KW-0812">Transmembrane</keyword>
<feature type="region of interest" description="Disordered" evidence="1">
    <location>
        <begin position="302"/>
        <end position="333"/>
    </location>
</feature>
<keyword evidence="2" id="KW-1133">Transmembrane helix</keyword>
<sequence>MTKKREASLMPDSTDHRSSSSSSLDEDPLLSRGVSDTVQMVASIIFRVATFIFLRWIPSRPLGWPVIPMAYALYSVTWLLHDWRVRSYVSSLFKESQLRAAKQDLKQLGEQVKVEASGQHTETEEAVENEAKPNGAVVPRNMTPREAELELRPLSAWETVQTLVLGHSTRSRRVNLAYFAAHALLFLFYLDFFTSPYLYPSHLEHNLYFSRVGAIGPTSATVHVRYPYPLGPPDDYSQGGIVGLPFGKGNERAERATWGALIEEEATDGSLGGFLHDGNEVFRNPEPLRVVYREVIDVGAPSRSRRRSPSSASDDEAALPGSPASIDGRPRAAQRRWERGPLLHITAQSDWTASGTIENLWPATQYEWRLAFVHNSTFAPEPVRARRFLTWPDPRLAAEAKTRGQEADGKAFDFDSIPQDDPNHFVFGTSSCVKPDFPWAPTQFWAWSWLLRLTGFGDQTGGFATRNRVQGFDKLATNTVIGREWPALRFFLQLGDLIYADVPRWGGPTTAAYRKMYRNLFASDSFRRVYERLPVIGIYDDHEVVNNWGGKVIVEEPKEGVVLFKERESFEPANVAWKEYVGKANPTSLDDDESYYTFRYGDAAFFVWDTRKHRIPAELDDIEGKTMLGWKQRDAFIRWLGAVNSTATFKFVVSSVPFTTLWGGPLDIDSKSDSWAAYQTEREELLAVMQFVPNIIVLSGDRHEFAAVGIAPQGTREHYHPITEFSTSPLNMFYLPVRTLSQDNGLGPTGAERLYKYVPDGNVKWTELEVDTRDAVTPFVNVRLMVDGKEVYRTKVVGKGLRSPTLALGGLAKTFFELLRWRPARWF</sequence>
<dbReference type="OrthoDB" id="2100241at2759"/>
<dbReference type="CDD" id="cd07389">
    <property type="entry name" value="MPP_PhoD"/>
    <property type="match status" value="1"/>
</dbReference>
<dbReference type="InterPro" id="IPR018946">
    <property type="entry name" value="PhoD-like_MPP"/>
</dbReference>
<dbReference type="RefSeq" id="XP_025376511.1">
    <property type="nucleotide sequence ID" value="XM_025522087.1"/>
</dbReference>
<evidence type="ECO:0000313" key="5">
    <source>
        <dbReference type="Proteomes" id="UP000245768"/>
    </source>
</evidence>
<dbReference type="SUPFAM" id="SSF56300">
    <property type="entry name" value="Metallo-dependent phosphatases"/>
    <property type="match status" value="1"/>
</dbReference>
<evidence type="ECO:0000256" key="1">
    <source>
        <dbReference type="SAM" id="MobiDB-lite"/>
    </source>
</evidence>